<dbReference type="AlphaFoldDB" id="A0A0A6PK53"/>
<dbReference type="NCBIfam" id="TIGR02464">
    <property type="entry name" value="ribofla_fusion"/>
    <property type="match status" value="1"/>
</dbReference>
<dbReference type="CDD" id="cd15457">
    <property type="entry name" value="NADAR"/>
    <property type="match status" value="1"/>
</dbReference>
<organism evidence="5 6">
    <name type="scientific">Candidatus Thiomargarita nelsonii</name>
    <dbReference type="NCBI Taxonomy" id="1003181"/>
    <lineage>
        <taxon>Bacteria</taxon>
        <taxon>Pseudomonadati</taxon>
        <taxon>Pseudomonadota</taxon>
        <taxon>Gammaproteobacteria</taxon>
        <taxon>Thiotrichales</taxon>
        <taxon>Thiotrichaceae</taxon>
        <taxon>Thiomargarita</taxon>
    </lineage>
</organism>
<protein>
    <submittedName>
        <fullName evidence="5">Swarming motility protein ybiA</fullName>
    </submittedName>
</protein>
<evidence type="ECO:0000313" key="5">
    <source>
        <dbReference type="EMBL" id="KHD07235.1"/>
    </source>
</evidence>
<dbReference type="Pfam" id="PF08719">
    <property type="entry name" value="NADAR"/>
    <property type="match status" value="1"/>
</dbReference>
<comment type="catalytic activity">
    <reaction evidence="2">
        <text>2,5-diamino-6-hydroxy-4-(5-phosphoribosylamino)-pyrimidine + H2O = 2,5,6-triamino-4-hydroxypyrimidine + D-ribose 5-phosphate</text>
        <dbReference type="Rhea" id="RHEA:23436"/>
        <dbReference type="ChEBI" id="CHEBI:15377"/>
        <dbReference type="ChEBI" id="CHEBI:58614"/>
        <dbReference type="ChEBI" id="CHEBI:78346"/>
        <dbReference type="ChEBI" id="CHEBI:137796"/>
    </reaction>
</comment>
<dbReference type="InterPro" id="IPR012816">
    <property type="entry name" value="NADAR"/>
</dbReference>
<feature type="region of interest" description="Disordered" evidence="3">
    <location>
        <begin position="47"/>
        <end position="70"/>
    </location>
</feature>
<evidence type="ECO:0000256" key="3">
    <source>
        <dbReference type="SAM" id="MobiDB-lite"/>
    </source>
</evidence>
<evidence type="ECO:0000313" key="6">
    <source>
        <dbReference type="Proteomes" id="UP000030428"/>
    </source>
</evidence>
<accession>A0A0A6PK53</accession>
<keyword evidence="6" id="KW-1185">Reference proteome</keyword>
<sequence>MTIYFYSSHDEYSEFSNFSRHGFTLDDKYWRTVEHYFQAKKFPGLPQEERIRTAPTPSKAKQLGRSRTSPLRADWEKVKDDIMRQAVLAKFRAHDVLKKRLLETGNENLVENAPKDYYWGCGQDGSGKNMLGKILMETRKILG</sequence>
<evidence type="ECO:0000259" key="4">
    <source>
        <dbReference type="Pfam" id="PF08719"/>
    </source>
</evidence>
<dbReference type="Gene3D" id="1.10.357.40">
    <property type="entry name" value="YbiA-like"/>
    <property type="match status" value="1"/>
</dbReference>
<reference evidence="5 6" key="1">
    <citation type="journal article" date="2016" name="Front. Microbiol.">
        <title>Single-Cell (Meta-)Genomics of a Dimorphic Candidatus Thiomargarita nelsonii Reveals Genomic Plasticity.</title>
        <authorList>
            <person name="Flood B.E."/>
            <person name="Fliss P."/>
            <person name="Jones D.S."/>
            <person name="Dick G.J."/>
            <person name="Jain S."/>
            <person name="Kaster A.K."/>
            <person name="Winkel M."/>
            <person name="Mussmann M."/>
            <person name="Bailey J."/>
        </authorList>
    </citation>
    <scope>NUCLEOTIDE SEQUENCE [LARGE SCALE GENOMIC DNA]</scope>
    <source>
        <strain evidence="5">Hydrate Ridge</strain>
    </source>
</reference>
<evidence type="ECO:0000256" key="1">
    <source>
        <dbReference type="ARBA" id="ARBA00000022"/>
    </source>
</evidence>
<comment type="caution">
    <text evidence="5">The sequence shown here is derived from an EMBL/GenBank/DDBJ whole genome shotgun (WGS) entry which is preliminary data.</text>
</comment>
<dbReference type="EMBL" id="JSZA02000093">
    <property type="protein sequence ID" value="KHD07235.1"/>
    <property type="molecule type" value="Genomic_DNA"/>
</dbReference>
<comment type="catalytic activity">
    <reaction evidence="1">
        <text>5-amino-6-(5-phospho-D-ribosylamino)uracil + H2O = 5,6-diaminouracil + D-ribose 5-phosphate</text>
        <dbReference type="Rhea" id="RHEA:55020"/>
        <dbReference type="ChEBI" id="CHEBI:15377"/>
        <dbReference type="ChEBI" id="CHEBI:46252"/>
        <dbReference type="ChEBI" id="CHEBI:58453"/>
        <dbReference type="ChEBI" id="CHEBI:78346"/>
    </reaction>
</comment>
<name>A0A0A6PK53_9GAMM</name>
<proteinExistence type="predicted"/>
<evidence type="ECO:0000256" key="2">
    <source>
        <dbReference type="ARBA" id="ARBA00000751"/>
    </source>
</evidence>
<feature type="domain" description="NADAR" evidence="4">
    <location>
        <begin position="4"/>
        <end position="142"/>
    </location>
</feature>
<dbReference type="SUPFAM" id="SSF143990">
    <property type="entry name" value="YbiA-like"/>
    <property type="match status" value="1"/>
</dbReference>
<gene>
    <name evidence="5" type="ORF">PN36_21000</name>
</gene>
<dbReference type="Proteomes" id="UP000030428">
    <property type="component" value="Unassembled WGS sequence"/>
</dbReference>
<dbReference type="InterPro" id="IPR037238">
    <property type="entry name" value="YbiA-like_sf"/>
</dbReference>